<dbReference type="Proteomes" id="UP001180087">
    <property type="component" value="Chromosome"/>
</dbReference>
<dbReference type="PANTHER" id="PTHR11527">
    <property type="entry name" value="HEAT-SHOCK PROTEIN 20 FAMILY MEMBER"/>
    <property type="match status" value="1"/>
</dbReference>
<evidence type="ECO:0000259" key="3">
    <source>
        <dbReference type="PROSITE" id="PS01031"/>
    </source>
</evidence>
<dbReference type="RefSeq" id="WP_348029024.1">
    <property type="nucleotide sequence ID" value="NZ_CP129113.1"/>
</dbReference>
<dbReference type="CDD" id="cd06464">
    <property type="entry name" value="ACD_sHsps-like"/>
    <property type="match status" value="1"/>
</dbReference>
<dbReference type="EMBL" id="CP129113">
    <property type="protein sequence ID" value="WLV25237.1"/>
    <property type="molecule type" value="Genomic_DNA"/>
</dbReference>
<evidence type="ECO:0000256" key="2">
    <source>
        <dbReference type="RuleBase" id="RU003616"/>
    </source>
</evidence>
<name>A0ABY9L003_9BACI</name>
<feature type="domain" description="SHSP" evidence="3">
    <location>
        <begin position="39"/>
        <end position="157"/>
    </location>
</feature>
<dbReference type="InterPro" id="IPR008978">
    <property type="entry name" value="HSP20-like_chaperone"/>
</dbReference>
<dbReference type="InterPro" id="IPR031107">
    <property type="entry name" value="Small_HSP"/>
</dbReference>
<evidence type="ECO:0000256" key="1">
    <source>
        <dbReference type="PROSITE-ProRule" id="PRU00285"/>
    </source>
</evidence>
<reference evidence="4" key="1">
    <citation type="submission" date="2023-06" db="EMBL/GenBank/DDBJ databases">
        <title>A Treasure from Seagulls: Isolation and Description of Aciduricobacillus qingdaonensis gen. nov., sp. nov., a Rare Obligately Uric Acid-utilizing Member in the Family Bacillaceae.</title>
        <authorList>
            <person name="Liu W."/>
            <person name="Wang B."/>
        </authorList>
    </citation>
    <scope>NUCLEOTIDE SEQUENCE</scope>
    <source>
        <strain evidence="4">44XB</strain>
    </source>
</reference>
<keyword evidence="5" id="KW-1185">Reference proteome</keyword>
<evidence type="ECO:0000313" key="4">
    <source>
        <dbReference type="EMBL" id="WLV25237.1"/>
    </source>
</evidence>
<protein>
    <submittedName>
        <fullName evidence="4">Hsp20/alpha crystallin family protein</fullName>
    </submittedName>
</protein>
<dbReference type="SUPFAM" id="SSF49764">
    <property type="entry name" value="HSP20-like chaperones"/>
    <property type="match status" value="1"/>
</dbReference>
<dbReference type="Pfam" id="PF00011">
    <property type="entry name" value="HSP20"/>
    <property type="match status" value="1"/>
</dbReference>
<accession>A0ABY9L003</accession>
<organism evidence="4 5">
    <name type="scientific">Aciduricibacillus chroicocephali</name>
    <dbReference type="NCBI Taxonomy" id="3054939"/>
    <lineage>
        <taxon>Bacteria</taxon>
        <taxon>Bacillati</taxon>
        <taxon>Bacillota</taxon>
        <taxon>Bacilli</taxon>
        <taxon>Bacillales</taxon>
        <taxon>Bacillaceae</taxon>
        <taxon>Aciduricibacillus</taxon>
    </lineage>
</organism>
<proteinExistence type="inferred from homology"/>
<dbReference type="Gene3D" id="2.60.40.790">
    <property type="match status" value="1"/>
</dbReference>
<dbReference type="InterPro" id="IPR002068">
    <property type="entry name" value="A-crystallin/Hsp20_dom"/>
</dbReference>
<comment type="similarity">
    <text evidence="1 2">Belongs to the small heat shock protein (HSP20) family.</text>
</comment>
<sequence>MALIPGRGTKEANDYSERFTDYFGGFPPFNISAFLDNKKVQVPVPVPVELLADIYEEEDSVIALCDLPGIAKKEDILIDIIDERHLKISAVRDPGTEFEGKRVAQKERSVGRIERTITLPADVLIDKTQAGYKNGVLRVTMPKKTKGLEQKIDIKFED</sequence>
<evidence type="ECO:0000313" key="5">
    <source>
        <dbReference type="Proteomes" id="UP001180087"/>
    </source>
</evidence>
<dbReference type="PROSITE" id="PS01031">
    <property type="entry name" value="SHSP"/>
    <property type="match status" value="1"/>
</dbReference>
<gene>
    <name evidence="4" type="ORF">QR721_03120</name>
</gene>